<sequence>NVISVDEAELEDDGDNNKLATTNIIQKLISEIDDDSEAYRSLNEALSSASNVKTLSAETSNSSKIEVLNSASNIEALNFISNVDEALNVTSNIDKALNPTLNLNKNFITKIDPKILEYIDNNIEDSNKQFLRQLILLFLNYNNISEEPKLLINQIKELIKNYNENSDKVFKRLLKYQGQPVFAYLIGFFYEHGIGVKINQRKAQRMYEQAKEYENNIQTSQLYNKITIEES</sequence>
<dbReference type="EMBL" id="CAJVPZ010003804">
    <property type="protein sequence ID" value="CAG8536167.1"/>
    <property type="molecule type" value="Genomic_DNA"/>
</dbReference>
<feature type="non-terminal residue" evidence="1">
    <location>
        <position position="1"/>
    </location>
</feature>
<evidence type="ECO:0000313" key="1">
    <source>
        <dbReference type="EMBL" id="CAG8536167.1"/>
    </source>
</evidence>
<proteinExistence type="predicted"/>
<reference evidence="1" key="1">
    <citation type="submission" date="2021-06" db="EMBL/GenBank/DDBJ databases">
        <authorList>
            <person name="Kallberg Y."/>
            <person name="Tangrot J."/>
            <person name="Rosling A."/>
        </authorList>
    </citation>
    <scope>NUCLEOTIDE SEQUENCE</scope>
    <source>
        <strain evidence="1">IN212</strain>
    </source>
</reference>
<name>A0A9N9AMQ4_9GLOM</name>
<keyword evidence="2" id="KW-1185">Reference proteome</keyword>
<dbReference type="AlphaFoldDB" id="A0A9N9AMQ4"/>
<dbReference type="OrthoDB" id="10261027at2759"/>
<gene>
    <name evidence="1" type="ORF">RFULGI_LOCUS4014</name>
</gene>
<organism evidence="1 2">
    <name type="scientific">Racocetra fulgida</name>
    <dbReference type="NCBI Taxonomy" id="60492"/>
    <lineage>
        <taxon>Eukaryota</taxon>
        <taxon>Fungi</taxon>
        <taxon>Fungi incertae sedis</taxon>
        <taxon>Mucoromycota</taxon>
        <taxon>Glomeromycotina</taxon>
        <taxon>Glomeromycetes</taxon>
        <taxon>Diversisporales</taxon>
        <taxon>Gigasporaceae</taxon>
        <taxon>Racocetra</taxon>
    </lineage>
</organism>
<evidence type="ECO:0000313" key="2">
    <source>
        <dbReference type="Proteomes" id="UP000789396"/>
    </source>
</evidence>
<accession>A0A9N9AMQ4</accession>
<dbReference type="SUPFAM" id="SSF81901">
    <property type="entry name" value="HCP-like"/>
    <property type="match status" value="1"/>
</dbReference>
<dbReference type="Proteomes" id="UP000789396">
    <property type="component" value="Unassembled WGS sequence"/>
</dbReference>
<comment type="caution">
    <text evidence="1">The sequence shown here is derived from an EMBL/GenBank/DDBJ whole genome shotgun (WGS) entry which is preliminary data.</text>
</comment>
<protein>
    <submittedName>
        <fullName evidence="1">260_t:CDS:1</fullName>
    </submittedName>
</protein>
<dbReference type="Gene3D" id="1.25.40.10">
    <property type="entry name" value="Tetratricopeptide repeat domain"/>
    <property type="match status" value="1"/>
</dbReference>
<dbReference type="InterPro" id="IPR011990">
    <property type="entry name" value="TPR-like_helical_dom_sf"/>
</dbReference>